<gene>
    <name evidence="2" type="ORF">HHL27_16560</name>
</gene>
<protein>
    <recommendedName>
        <fullName evidence="4">Peptidase</fullName>
    </recommendedName>
</protein>
<dbReference type="AlphaFoldDB" id="A0A7Y0GBS8"/>
<name>A0A7Y0GBS8_9SPHN</name>
<feature type="chain" id="PRO_5031375338" description="Peptidase" evidence="1">
    <location>
        <begin position="25"/>
        <end position="238"/>
    </location>
</feature>
<dbReference type="EMBL" id="JABBGM010000008">
    <property type="protein sequence ID" value="NML95289.1"/>
    <property type="molecule type" value="Genomic_DNA"/>
</dbReference>
<comment type="caution">
    <text evidence="2">The sequence shown here is derived from an EMBL/GenBank/DDBJ whole genome shotgun (WGS) entry which is preliminary data.</text>
</comment>
<keyword evidence="1" id="KW-0732">Signal</keyword>
<sequence length="238" mass="25493">MRFDASFRLGMLATLALLIAPAHALARKEKGKDEAKPGPVVAEALPVEMTGSYRLDAGPEIRGSLVITADHRFEYHLVAGALAEDASGSWQFIGTRTCLTTEPAPVAPEWRAVPVTKGPTVRVTWPSGAGIAGIGVRVGFGDGDAADAGDLAGGYTLEDGWVLPLGEKRTPRWVELIEPVHNLASPRFPFGASGRLAVTLVPNDMDKARFDKTCADLVGTALVLRRAEGEMKFYRETR</sequence>
<proteinExistence type="predicted"/>
<evidence type="ECO:0000256" key="1">
    <source>
        <dbReference type="SAM" id="SignalP"/>
    </source>
</evidence>
<reference evidence="2 3" key="1">
    <citation type="submission" date="2020-04" db="EMBL/GenBank/DDBJ databases">
        <title>Novosphingobium sp. TW-4 isolated from soil.</title>
        <authorList>
            <person name="Dahal R.H."/>
            <person name="Chaudhary D.K."/>
        </authorList>
    </citation>
    <scope>NUCLEOTIDE SEQUENCE [LARGE SCALE GENOMIC DNA]</scope>
    <source>
        <strain evidence="2 3">TW-4</strain>
    </source>
</reference>
<dbReference type="RefSeq" id="WP_169494495.1">
    <property type="nucleotide sequence ID" value="NZ_JABBGM010000008.1"/>
</dbReference>
<dbReference type="Proteomes" id="UP000583556">
    <property type="component" value="Unassembled WGS sequence"/>
</dbReference>
<feature type="signal peptide" evidence="1">
    <location>
        <begin position="1"/>
        <end position="24"/>
    </location>
</feature>
<evidence type="ECO:0008006" key="4">
    <source>
        <dbReference type="Google" id="ProtNLM"/>
    </source>
</evidence>
<evidence type="ECO:0000313" key="2">
    <source>
        <dbReference type="EMBL" id="NML95289.1"/>
    </source>
</evidence>
<organism evidence="2 3">
    <name type="scientific">Novosphingobium olei</name>
    <dbReference type="NCBI Taxonomy" id="2728851"/>
    <lineage>
        <taxon>Bacteria</taxon>
        <taxon>Pseudomonadati</taxon>
        <taxon>Pseudomonadota</taxon>
        <taxon>Alphaproteobacteria</taxon>
        <taxon>Sphingomonadales</taxon>
        <taxon>Sphingomonadaceae</taxon>
        <taxon>Novosphingobium</taxon>
    </lineage>
</organism>
<evidence type="ECO:0000313" key="3">
    <source>
        <dbReference type="Proteomes" id="UP000583556"/>
    </source>
</evidence>
<keyword evidence="3" id="KW-1185">Reference proteome</keyword>
<accession>A0A7Y0GBS8</accession>